<dbReference type="GO" id="GO:0022857">
    <property type="term" value="F:transmembrane transporter activity"/>
    <property type="evidence" value="ECO:0007669"/>
    <property type="project" value="InterPro"/>
</dbReference>
<sequence length="114" mass="12478" precursor="true">MTALLIVLSLVTIVAGQLLLKAAMNKLGEFPKGDPRRRQAWWIFAGSIFSMTISFFVNIGLLQKLELSYLFPFQDLSVILIAVCSAYFLKERLSATLITGILLVTAGVILVSAS</sequence>
<evidence type="ECO:0000256" key="7">
    <source>
        <dbReference type="ARBA" id="ARBA00022985"/>
    </source>
</evidence>
<dbReference type="GO" id="GO:0009103">
    <property type="term" value="P:lipopolysaccharide biosynthetic process"/>
    <property type="evidence" value="ECO:0007669"/>
    <property type="project" value="UniProtKB-KW"/>
</dbReference>
<accession>B4CXT7</accession>
<dbReference type="PANTHER" id="PTHR30561">
    <property type="entry name" value="SMR FAMILY PROTON-DEPENDENT DRUG EFFLUX TRANSPORTER SUGE"/>
    <property type="match status" value="1"/>
</dbReference>
<dbReference type="GO" id="GO:0009245">
    <property type="term" value="P:lipid A biosynthetic process"/>
    <property type="evidence" value="ECO:0007669"/>
    <property type="project" value="UniProtKB-KW"/>
</dbReference>
<dbReference type="InParanoid" id="B4CXT7"/>
<dbReference type="RefSeq" id="WP_006978704.1">
    <property type="nucleotide sequence ID" value="NZ_ABVL01000003.1"/>
</dbReference>
<keyword evidence="14" id="KW-1185">Reference proteome</keyword>
<keyword evidence="10 11" id="KW-0472">Membrane</keyword>
<evidence type="ECO:0000256" key="1">
    <source>
        <dbReference type="ARBA" id="ARBA00004651"/>
    </source>
</evidence>
<evidence type="ECO:0000256" key="3">
    <source>
        <dbReference type="ARBA" id="ARBA00022516"/>
    </source>
</evidence>
<evidence type="ECO:0000256" key="11">
    <source>
        <dbReference type="SAM" id="Phobius"/>
    </source>
</evidence>
<evidence type="ECO:0000259" key="12">
    <source>
        <dbReference type="Pfam" id="PF00892"/>
    </source>
</evidence>
<dbReference type="Pfam" id="PF00892">
    <property type="entry name" value="EamA"/>
    <property type="match status" value="1"/>
</dbReference>
<dbReference type="AlphaFoldDB" id="B4CXT7"/>
<keyword evidence="9" id="KW-0443">Lipid metabolism</keyword>
<evidence type="ECO:0000256" key="2">
    <source>
        <dbReference type="ARBA" id="ARBA00022475"/>
    </source>
</evidence>
<evidence type="ECO:0000256" key="6">
    <source>
        <dbReference type="ARBA" id="ARBA00022692"/>
    </source>
</evidence>
<evidence type="ECO:0000256" key="10">
    <source>
        <dbReference type="ARBA" id="ARBA00023136"/>
    </source>
</evidence>
<proteinExistence type="predicted"/>
<gene>
    <name evidence="13" type="ORF">CfE428DRAFT_1378</name>
</gene>
<keyword evidence="8 11" id="KW-1133">Transmembrane helix</keyword>
<protein>
    <recommendedName>
        <fullName evidence="12">EamA domain-containing protein</fullName>
    </recommendedName>
</protein>
<evidence type="ECO:0000256" key="9">
    <source>
        <dbReference type="ARBA" id="ARBA00023098"/>
    </source>
</evidence>
<evidence type="ECO:0000256" key="8">
    <source>
        <dbReference type="ARBA" id="ARBA00022989"/>
    </source>
</evidence>
<name>B4CXT7_9BACT</name>
<dbReference type="InterPro" id="IPR000390">
    <property type="entry name" value="Small_drug/metabolite_transptr"/>
</dbReference>
<dbReference type="FunCoup" id="B4CXT7">
    <property type="interactions" value="54"/>
</dbReference>
<dbReference type="Gene3D" id="1.10.3730.20">
    <property type="match status" value="1"/>
</dbReference>
<dbReference type="GO" id="GO:0005886">
    <property type="term" value="C:plasma membrane"/>
    <property type="evidence" value="ECO:0007669"/>
    <property type="project" value="UniProtKB-SubCell"/>
</dbReference>
<organism evidence="13 14">
    <name type="scientific">Chthoniobacter flavus Ellin428</name>
    <dbReference type="NCBI Taxonomy" id="497964"/>
    <lineage>
        <taxon>Bacteria</taxon>
        <taxon>Pseudomonadati</taxon>
        <taxon>Verrucomicrobiota</taxon>
        <taxon>Spartobacteria</taxon>
        <taxon>Chthoniobacterales</taxon>
        <taxon>Chthoniobacteraceae</taxon>
        <taxon>Chthoniobacter</taxon>
    </lineage>
</organism>
<comment type="subcellular location">
    <subcellularLocation>
        <location evidence="1">Cell membrane</location>
        <topology evidence="1">Multi-pass membrane protein</topology>
    </subcellularLocation>
</comment>
<feature type="transmembrane region" description="Helical" evidence="11">
    <location>
        <begin position="40"/>
        <end position="62"/>
    </location>
</feature>
<dbReference type="InterPro" id="IPR037185">
    <property type="entry name" value="EmrE-like"/>
</dbReference>
<evidence type="ECO:0000313" key="14">
    <source>
        <dbReference type="Proteomes" id="UP000005824"/>
    </source>
</evidence>
<dbReference type="InterPro" id="IPR000620">
    <property type="entry name" value="EamA_dom"/>
</dbReference>
<feature type="transmembrane region" description="Helical" evidence="11">
    <location>
        <begin position="95"/>
        <end position="113"/>
    </location>
</feature>
<keyword evidence="2" id="KW-1003">Cell membrane</keyword>
<evidence type="ECO:0000256" key="4">
    <source>
        <dbReference type="ARBA" id="ARBA00022519"/>
    </source>
</evidence>
<keyword evidence="4" id="KW-0997">Cell inner membrane</keyword>
<feature type="transmembrane region" description="Helical" evidence="11">
    <location>
        <begin position="69"/>
        <end position="89"/>
    </location>
</feature>
<feature type="domain" description="EamA" evidence="12">
    <location>
        <begin position="9"/>
        <end position="112"/>
    </location>
</feature>
<evidence type="ECO:0000256" key="5">
    <source>
        <dbReference type="ARBA" id="ARBA00022556"/>
    </source>
</evidence>
<dbReference type="PANTHER" id="PTHR30561:SF9">
    <property type="entry name" value="4-AMINO-4-DEOXY-L-ARABINOSE-PHOSPHOUNDECAPRENOL FLIPPASE SUBUNIT ARNF-RELATED"/>
    <property type="match status" value="1"/>
</dbReference>
<dbReference type="SUPFAM" id="SSF103481">
    <property type="entry name" value="Multidrug resistance efflux transporter EmrE"/>
    <property type="match status" value="1"/>
</dbReference>
<keyword evidence="3" id="KW-0444">Lipid biosynthesis</keyword>
<keyword evidence="7" id="KW-0448">Lipopolysaccharide biosynthesis</keyword>
<dbReference type="STRING" id="497964.CfE428DRAFT_1378"/>
<comment type="caution">
    <text evidence="13">The sequence shown here is derived from an EMBL/GenBank/DDBJ whole genome shotgun (WGS) entry which is preliminary data.</text>
</comment>
<keyword evidence="5" id="KW-0441">Lipid A biosynthesis</keyword>
<keyword evidence="6 11" id="KW-0812">Transmembrane</keyword>
<reference evidence="13 14" key="1">
    <citation type="journal article" date="2011" name="J. Bacteriol.">
        <title>Genome sequence of Chthoniobacter flavus Ellin428, an aerobic heterotrophic soil bacterium.</title>
        <authorList>
            <person name="Kant R."/>
            <person name="van Passel M.W."/>
            <person name="Palva A."/>
            <person name="Lucas S."/>
            <person name="Lapidus A."/>
            <person name="Glavina Del Rio T."/>
            <person name="Dalin E."/>
            <person name="Tice H."/>
            <person name="Bruce D."/>
            <person name="Goodwin L."/>
            <person name="Pitluck S."/>
            <person name="Larimer F.W."/>
            <person name="Land M.L."/>
            <person name="Hauser L."/>
            <person name="Sangwan P."/>
            <person name="de Vos W.M."/>
            <person name="Janssen P.H."/>
            <person name="Smidt H."/>
        </authorList>
    </citation>
    <scope>NUCLEOTIDE SEQUENCE [LARGE SCALE GENOMIC DNA]</scope>
    <source>
        <strain evidence="13 14">Ellin428</strain>
    </source>
</reference>
<evidence type="ECO:0000313" key="13">
    <source>
        <dbReference type="EMBL" id="EDY21085.1"/>
    </source>
</evidence>
<dbReference type="Proteomes" id="UP000005824">
    <property type="component" value="Unassembled WGS sequence"/>
</dbReference>
<dbReference type="EMBL" id="ABVL01000003">
    <property type="protein sequence ID" value="EDY21085.1"/>
    <property type="molecule type" value="Genomic_DNA"/>
</dbReference>